<evidence type="ECO:0000256" key="1">
    <source>
        <dbReference type="ARBA" id="ARBA00004123"/>
    </source>
</evidence>
<evidence type="ECO:0000256" key="2">
    <source>
        <dbReference type="ARBA" id="ARBA00023015"/>
    </source>
</evidence>
<keyword evidence="2" id="KW-0805">Transcription regulation</keyword>
<dbReference type="EMBL" id="REGN01002155">
    <property type="protein sequence ID" value="RNA29900.1"/>
    <property type="molecule type" value="Genomic_DNA"/>
</dbReference>
<dbReference type="GO" id="GO:0000978">
    <property type="term" value="F:RNA polymerase II cis-regulatory region sequence-specific DNA binding"/>
    <property type="evidence" value="ECO:0007669"/>
    <property type="project" value="TreeGrafter"/>
</dbReference>
<evidence type="ECO:0000313" key="8">
    <source>
        <dbReference type="Proteomes" id="UP000276133"/>
    </source>
</evidence>
<evidence type="ECO:0000256" key="5">
    <source>
        <dbReference type="ARBA" id="ARBA00023242"/>
    </source>
</evidence>
<gene>
    <name evidence="7" type="ORF">BpHYR1_048059</name>
</gene>
<evidence type="ECO:0000256" key="3">
    <source>
        <dbReference type="ARBA" id="ARBA00023125"/>
    </source>
</evidence>
<feature type="region of interest" description="Disordered" evidence="6">
    <location>
        <begin position="232"/>
        <end position="266"/>
    </location>
</feature>
<dbReference type="GO" id="GO:0005634">
    <property type="term" value="C:nucleus"/>
    <property type="evidence" value="ECO:0007669"/>
    <property type="project" value="UniProtKB-SubCell"/>
</dbReference>
<protein>
    <submittedName>
        <fullName evidence="7">Transcription factor EC-like</fullName>
    </submittedName>
</protein>
<dbReference type="PANTHER" id="PTHR45776">
    <property type="entry name" value="MIP04163P"/>
    <property type="match status" value="1"/>
</dbReference>
<reference evidence="7 8" key="1">
    <citation type="journal article" date="2018" name="Sci. Rep.">
        <title>Genomic signatures of local adaptation to the degree of environmental predictability in rotifers.</title>
        <authorList>
            <person name="Franch-Gras L."/>
            <person name="Hahn C."/>
            <person name="Garcia-Roger E.M."/>
            <person name="Carmona M.J."/>
            <person name="Serra M."/>
            <person name="Gomez A."/>
        </authorList>
    </citation>
    <scope>NUCLEOTIDE SEQUENCE [LARGE SCALE GENOMIC DNA]</scope>
    <source>
        <strain evidence="7">HYR1</strain>
    </source>
</reference>
<organism evidence="7 8">
    <name type="scientific">Brachionus plicatilis</name>
    <name type="common">Marine rotifer</name>
    <name type="synonym">Brachionus muelleri</name>
    <dbReference type="NCBI Taxonomy" id="10195"/>
    <lineage>
        <taxon>Eukaryota</taxon>
        <taxon>Metazoa</taxon>
        <taxon>Spiralia</taxon>
        <taxon>Gnathifera</taxon>
        <taxon>Rotifera</taxon>
        <taxon>Eurotatoria</taxon>
        <taxon>Monogononta</taxon>
        <taxon>Pseudotrocha</taxon>
        <taxon>Ploima</taxon>
        <taxon>Brachionidae</taxon>
        <taxon>Brachionus</taxon>
    </lineage>
</organism>
<dbReference type="PANTHER" id="PTHR45776:SF2">
    <property type="entry name" value="MIP04163P"/>
    <property type="match status" value="1"/>
</dbReference>
<keyword evidence="3" id="KW-0238">DNA-binding</keyword>
<feature type="region of interest" description="Disordered" evidence="6">
    <location>
        <begin position="193"/>
        <end position="220"/>
    </location>
</feature>
<comment type="subcellular location">
    <subcellularLocation>
        <location evidence="1">Nucleus</location>
    </subcellularLocation>
</comment>
<dbReference type="STRING" id="10195.A0A3M7S2N9"/>
<keyword evidence="8" id="KW-1185">Reference proteome</keyword>
<accession>A0A3M7S2N9</accession>
<feature type="region of interest" description="Disordered" evidence="6">
    <location>
        <begin position="285"/>
        <end position="304"/>
    </location>
</feature>
<feature type="compositionally biased region" description="Polar residues" evidence="6">
    <location>
        <begin position="193"/>
        <end position="206"/>
    </location>
</feature>
<dbReference type="GO" id="GO:0000981">
    <property type="term" value="F:DNA-binding transcription factor activity, RNA polymerase II-specific"/>
    <property type="evidence" value="ECO:0007669"/>
    <property type="project" value="TreeGrafter"/>
</dbReference>
<evidence type="ECO:0000313" key="7">
    <source>
        <dbReference type="EMBL" id="RNA29900.1"/>
    </source>
</evidence>
<dbReference type="Proteomes" id="UP000276133">
    <property type="component" value="Unassembled WGS sequence"/>
</dbReference>
<keyword evidence="5" id="KW-0539">Nucleus</keyword>
<name>A0A3M7S2N9_BRAPC</name>
<proteinExistence type="predicted"/>
<evidence type="ECO:0000256" key="4">
    <source>
        <dbReference type="ARBA" id="ARBA00023163"/>
    </source>
</evidence>
<evidence type="ECO:0000256" key="6">
    <source>
        <dbReference type="SAM" id="MobiDB-lite"/>
    </source>
</evidence>
<keyword evidence="4" id="KW-0804">Transcription</keyword>
<comment type="caution">
    <text evidence="7">The sequence shown here is derived from an EMBL/GenBank/DDBJ whole genome shotgun (WGS) entry which is preliminary data.</text>
</comment>
<dbReference type="AlphaFoldDB" id="A0A3M7S2N9"/>
<sequence length="518" mass="58208">MFSANLYNFGESLASNSSYGSNSLLAAANTVVLDTESPPKFGSLTQHSCNDTELDFDLHYTMDTKNRSDSTQSTIFKDDDVFNQSNEMEEEPESQPVPQIKHILQNRISVNVPIESKIQKNSSANSHCASITPTSNILADTTPQNSLPSKFSSSRTYLKIQLMKQQVAEEMERKNGSLSSTLVHREPFETIFSDNNGFDESKQSPVMQHDPNFYQSKLENPSPYHLQQMTKHLQIQSEGKPKRTGRSRLNSGKPILSNQSLDEPNITINHSSHIDINKTNSSLPSEYVMPSTMSSQYSQDSNSFLLTSPSSSSFSQQEFMDELDDIVTDQLGDMFGKRSYSAQLTNSQLQNEINQIEEVLNLPKTAPNEGYLKTMTPPLNAPVRPSSSCPADIARLKKLQGIHLTEDEIRILIKERQKKDNHNIMRSLESLRSEKSQSGGSLQSLLESPSIGHRLENMIRSDSTIVNLDANLNENQISQLEQFINEREQRNMQHLGNLDNFCSPVDVTDTLMMDNLMN</sequence>
<feature type="compositionally biased region" description="Polar residues" evidence="6">
    <location>
        <begin position="291"/>
        <end position="300"/>
    </location>
</feature>
<feature type="compositionally biased region" description="Polar residues" evidence="6">
    <location>
        <begin position="256"/>
        <end position="266"/>
    </location>
</feature>